<name>A0A6C0CR81_9ZZZZ</name>
<keyword evidence="1" id="KW-0812">Transmembrane</keyword>
<sequence>MSALALVVLVLSAYFLYHGLMGLYRIAVRPYPHTMIDDTGRNIEHVSPIHPMHVAVVLAYILGGGYGIKWGLSKLR</sequence>
<organism evidence="2">
    <name type="scientific">viral metagenome</name>
    <dbReference type="NCBI Taxonomy" id="1070528"/>
    <lineage>
        <taxon>unclassified sequences</taxon>
        <taxon>metagenomes</taxon>
        <taxon>organismal metagenomes</taxon>
    </lineage>
</organism>
<feature type="transmembrane region" description="Helical" evidence="1">
    <location>
        <begin position="49"/>
        <end position="68"/>
    </location>
</feature>
<evidence type="ECO:0000313" key="2">
    <source>
        <dbReference type="EMBL" id="QHT07376.1"/>
    </source>
</evidence>
<evidence type="ECO:0000256" key="1">
    <source>
        <dbReference type="SAM" id="Phobius"/>
    </source>
</evidence>
<keyword evidence="1" id="KW-0472">Membrane</keyword>
<reference evidence="2" key="1">
    <citation type="journal article" date="2020" name="Nature">
        <title>Giant virus diversity and host interactions through global metagenomics.</title>
        <authorList>
            <person name="Schulz F."/>
            <person name="Roux S."/>
            <person name="Paez-Espino D."/>
            <person name="Jungbluth S."/>
            <person name="Walsh D.A."/>
            <person name="Denef V.J."/>
            <person name="McMahon K.D."/>
            <person name="Konstantinidis K.T."/>
            <person name="Eloe-Fadrosh E.A."/>
            <person name="Kyrpides N.C."/>
            <person name="Woyke T."/>
        </authorList>
    </citation>
    <scope>NUCLEOTIDE SEQUENCE</scope>
    <source>
        <strain evidence="2">GVMAG-M-3300021963-12</strain>
    </source>
</reference>
<dbReference type="AlphaFoldDB" id="A0A6C0CR81"/>
<dbReference type="EMBL" id="MN739481">
    <property type="protein sequence ID" value="QHT07376.1"/>
    <property type="molecule type" value="Genomic_DNA"/>
</dbReference>
<keyword evidence="1" id="KW-1133">Transmembrane helix</keyword>
<proteinExistence type="predicted"/>
<protein>
    <submittedName>
        <fullName evidence="2">Uncharacterized protein</fullName>
    </submittedName>
</protein>
<accession>A0A6C0CR81</accession>